<comment type="caution">
    <text evidence="2">The sequence shown here is derived from an EMBL/GenBank/DDBJ whole genome shotgun (WGS) entry which is preliminary data.</text>
</comment>
<feature type="transmembrane region" description="Helical" evidence="1">
    <location>
        <begin position="212"/>
        <end position="237"/>
    </location>
</feature>
<evidence type="ECO:0000313" key="3">
    <source>
        <dbReference type="Proteomes" id="UP001166093"/>
    </source>
</evidence>
<dbReference type="PANTHER" id="PTHR47614">
    <property type="entry name" value="GLYCOPHORIN-C"/>
    <property type="match status" value="1"/>
</dbReference>
<dbReference type="PANTHER" id="PTHR47614:SF2">
    <property type="entry name" value="GLYCOPHORIN-C"/>
    <property type="match status" value="1"/>
</dbReference>
<dbReference type="Proteomes" id="UP001166093">
    <property type="component" value="Unassembled WGS sequence"/>
</dbReference>
<gene>
    <name evidence="2" type="primary">Gypc_0</name>
    <name evidence="2" type="ORF">GTO93_0004559</name>
</gene>
<keyword evidence="1" id="KW-0472">Membrane</keyword>
<protein>
    <submittedName>
        <fullName evidence="2">GLPC protein</fullName>
    </submittedName>
</protein>
<dbReference type="EMBL" id="JAAWVQ010042744">
    <property type="protein sequence ID" value="MBN3274690.1"/>
    <property type="molecule type" value="Genomic_DNA"/>
</dbReference>
<evidence type="ECO:0000313" key="2">
    <source>
        <dbReference type="EMBL" id="MBN3274690.1"/>
    </source>
</evidence>
<keyword evidence="1" id="KW-1133">Transmembrane helix</keyword>
<sequence length="280" mass="29847">MASVPFDGCTSTKVNILPNDKYPLCVQCLDVCGKACCGAPPGTITRLRGAAAESNRLFPQADGRVSAERQYKSMAIAVIGAAARPRPRPLPPATDLAPGSPIEAQVKLKPQPLMAEENTLSLAASWDEDPFPTELEEEEEVVPLIVAELSSEIALETSLLPLPSSMVVLMGSATNFLQIPWATPSRAPPVHVSNTGSISQGVGENEDGIDAAVIGGVVGAVVLFLICLLVVIMRYLYQHRGTYHTNEAKGTEFAENADSALKCDPSLQEAVDESKKEYFI</sequence>
<name>A0ABS2XK78_POLSP</name>
<evidence type="ECO:0000256" key="1">
    <source>
        <dbReference type="SAM" id="Phobius"/>
    </source>
</evidence>
<keyword evidence="3" id="KW-1185">Reference proteome</keyword>
<reference evidence="2" key="1">
    <citation type="journal article" date="2021" name="Cell">
        <title>Tracing the genetic footprints of vertebrate landing in non-teleost ray-finned fishes.</title>
        <authorList>
            <person name="Bi X."/>
            <person name="Wang K."/>
            <person name="Yang L."/>
            <person name="Pan H."/>
            <person name="Jiang H."/>
            <person name="Wei Q."/>
            <person name="Fang M."/>
            <person name="Yu H."/>
            <person name="Zhu C."/>
            <person name="Cai Y."/>
            <person name="He Y."/>
            <person name="Gan X."/>
            <person name="Zeng H."/>
            <person name="Yu D."/>
            <person name="Zhu Y."/>
            <person name="Jiang H."/>
            <person name="Qiu Q."/>
            <person name="Yang H."/>
            <person name="Zhang Y.E."/>
            <person name="Wang W."/>
            <person name="Zhu M."/>
            <person name="He S."/>
            <person name="Zhang G."/>
        </authorList>
    </citation>
    <scope>NUCLEOTIDE SEQUENCE</scope>
    <source>
        <strain evidence="2">Pddl_001</strain>
    </source>
</reference>
<feature type="non-terminal residue" evidence="2">
    <location>
        <position position="1"/>
    </location>
</feature>
<organism evidence="2 3">
    <name type="scientific">Polyodon spathula</name>
    <name type="common">North American paddlefish</name>
    <name type="synonym">Squalus spathula</name>
    <dbReference type="NCBI Taxonomy" id="7913"/>
    <lineage>
        <taxon>Eukaryota</taxon>
        <taxon>Metazoa</taxon>
        <taxon>Chordata</taxon>
        <taxon>Craniata</taxon>
        <taxon>Vertebrata</taxon>
        <taxon>Euteleostomi</taxon>
        <taxon>Actinopterygii</taxon>
        <taxon>Chondrostei</taxon>
        <taxon>Acipenseriformes</taxon>
        <taxon>Polyodontidae</taxon>
        <taxon>Polyodon</taxon>
    </lineage>
</organism>
<accession>A0ABS2XK78</accession>
<proteinExistence type="predicted"/>
<dbReference type="InterPro" id="IPR042192">
    <property type="entry name" value="Glycophorin-C"/>
</dbReference>
<keyword evidence="1" id="KW-0812">Transmembrane</keyword>
<feature type="non-terminal residue" evidence="2">
    <location>
        <position position="280"/>
    </location>
</feature>